<dbReference type="AlphaFoldDB" id="A0ABD6BTH3"/>
<organism evidence="2 3">
    <name type="scientific">Halolamina litorea</name>
    <dbReference type="NCBI Taxonomy" id="1515593"/>
    <lineage>
        <taxon>Archaea</taxon>
        <taxon>Methanobacteriati</taxon>
        <taxon>Methanobacteriota</taxon>
        <taxon>Stenosarchaea group</taxon>
        <taxon>Halobacteria</taxon>
        <taxon>Halobacteriales</taxon>
        <taxon>Haloferacaceae</taxon>
    </lineage>
</organism>
<evidence type="ECO:0000313" key="3">
    <source>
        <dbReference type="Proteomes" id="UP001597139"/>
    </source>
</evidence>
<accession>A0ABD6BTH3</accession>
<dbReference type="EMBL" id="JBHUCZ010000012">
    <property type="protein sequence ID" value="MFD1568407.1"/>
    <property type="molecule type" value="Genomic_DNA"/>
</dbReference>
<evidence type="ECO:0000313" key="2">
    <source>
        <dbReference type="EMBL" id="MFD1568407.1"/>
    </source>
</evidence>
<sequence>MAIPDPELVELEGEYYHVRFRDPDEFDEIRTPEWAAEAADEVEPGSKVRTGHRKDSDDWVVQSVLVPEAAGKSNARSQAEQIIEKLEE</sequence>
<evidence type="ECO:0000256" key="1">
    <source>
        <dbReference type="SAM" id="MobiDB-lite"/>
    </source>
</evidence>
<gene>
    <name evidence="2" type="ORF">ACFSAU_12990</name>
</gene>
<protein>
    <submittedName>
        <fullName evidence="2">Uncharacterized protein</fullName>
    </submittedName>
</protein>
<dbReference type="RefSeq" id="WP_267648153.1">
    <property type="nucleotide sequence ID" value="NZ_JANHGR010000003.1"/>
</dbReference>
<dbReference type="Proteomes" id="UP001597139">
    <property type="component" value="Unassembled WGS sequence"/>
</dbReference>
<feature type="region of interest" description="Disordered" evidence="1">
    <location>
        <begin position="35"/>
        <end position="56"/>
    </location>
</feature>
<name>A0ABD6BTH3_9EURY</name>
<comment type="caution">
    <text evidence="2">The sequence shown here is derived from an EMBL/GenBank/DDBJ whole genome shotgun (WGS) entry which is preliminary data.</text>
</comment>
<proteinExistence type="predicted"/>
<keyword evidence="3" id="KW-1185">Reference proteome</keyword>
<reference evidence="2 3" key="1">
    <citation type="journal article" date="2019" name="Int. J. Syst. Evol. Microbiol.">
        <title>The Global Catalogue of Microorganisms (GCM) 10K type strain sequencing project: providing services to taxonomists for standard genome sequencing and annotation.</title>
        <authorList>
            <consortium name="The Broad Institute Genomics Platform"/>
            <consortium name="The Broad Institute Genome Sequencing Center for Infectious Disease"/>
            <person name="Wu L."/>
            <person name="Ma J."/>
        </authorList>
    </citation>
    <scope>NUCLEOTIDE SEQUENCE [LARGE SCALE GENOMIC DNA]</scope>
    <source>
        <strain evidence="2 3">CGMCC 1.12859</strain>
    </source>
</reference>